<gene>
    <name evidence="1" type="ORF">EJ02DRAFT_417773</name>
</gene>
<organism evidence="1 2">
    <name type="scientific">Clathrospora elynae</name>
    <dbReference type="NCBI Taxonomy" id="706981"/>
    <lineage>
        <taxon>Eukaryota</taxon>
        <taxon>Fungi</taxon>
        <taxon>Dikarya</taxon>
        <taxon>Ascomycota</taxon>
        <taxon>Pezizomycotina</taxon>
        <taxon>Dothideomycetes</taxon>
        <taxon>Pleosporomycetidae</taxon>
        <taxon>Pleosporales</taxon>
        <taxon>Diademaceae</taxon>
        <taxon>Clathrospora</taxon>
    </lineage>
</organism>
<evidence type="ECO:0000313" key="2">
    <source>
        <dbReference type="Proteomes" id="UP000800038"/>
    </source>
</evidence>
<reference evidence="1" key="1">
    <citation type="journal article" date="2020" name="Stud. Mycol.">
        <title>101 Dothideomycetes genomes: a test case for predicting lifestyles and emergence of pathogens.</title>
        <authorList>
            <person name="Haridas S."/>
            <person name="Albert R."/>
            <person name="Binder M."/>
            <person name="Bloem J."/>
            <person name="Labutti K."/>
            <person name="Salamov A."/>
            <person name="Andreopoulos B."/>
            <person name="Baker S."/>
            <person name="Barry K."/>
            <person name="Bills G."/>
            <person name="Bluhm B."/>
            <person name="Cannon C."/>
            <person name="Castanera R."/>
            <person name="Culley D."/>
            <person name="Daum C."/>
            <person name="Ezra D."/>
            <person name="Gonzalez J."/>
            <person name="Henrissat B."/>
            <person name="Kuo A."/>
            <person name="Liang C."/>
            <person name="Lipzen A."/>
            <person name="Lutzoni F."/>
            <person name="Magnuson J."/>
            <person name="Mondo S."/>
            <person name="Nolan M."/>
            <person name="Ohm R."/>
            <person name="Pangilinan J."/>
            <person name="Park H.-J."/>
            <person name="Ramirez L."/>
            <person name="Alfaro M."/>
            <person name="Sun H."/>
            <person name="Tritt A."/>
            <person name="Yoshinaga Y."/>
            <person name="Zwiers L.-H."/>
            <person name="Turgeon B."/>
            <person name="Goodwin S."/>
            <person name="Spatafora J."/>
            <person name="Crous P."/>
            <person name="Grigoriev I."/>
        </authorList>
    </citation>
    <scope>NUCLEOTIDE SEQUENCE</scope>
    <source>
        <strain evidence="1">CBS 161.51</strain>
    </source>
</reference>
<evidence type="ECO:0000313" key="1">
    <source>
        <dbReference type="EMBL" id="KAF1947177.1"/>
    </source>
</evidence>
<dbReference type="Proteomes" id="UP000800038">
    <property type="component" value="Unassembled WGS sequence"/>
</dbReference>
<sequence length="88" mass="9410">MANVQPIGNSAGSDGDVCYTYASYWAEQVLTWWDPWSPCSRCAHTGMNLGGADLSWSFNVSVSENAGLDWSRINDMLGASAGVSLTTT</sequence>
<name>A0A6A5TE49_9PLEO</name>
<keyword evidence="2" id="KW-1185">Reference proteome</keyword>
<dbReference type="OrthoDB" id="4971633at2759"/>
<dbReference type="EMBL" id="ML975999">
    <property type="protein sequence ID" value="KAF1947177.1"/>
    <property type="molecule type" value="Genomic_DNA"/>
</dbReference>
<proteinExistence type="predicted"/>
<dbReference type="AlphaFoldDB" id="A0A6A5TE49"/>
<accession>A0A6A5TE49</accession>
<protein>
    <submittedName>
        <fullName evidence="1">Uncharacterized protein</fullName>
    </submittedName>
</protein>